<dbReference type="Proteomes" id="UP000306229">
    <property type="component" value="Chromosome"/>
</dbReference>
<feature type="domain" description="Gliding motility protein GldL-like N-terminal" evidence="2">
    <location>
        <begin position="14"/>
        <end position="78"/>
    </location>
</feature>
<keyword evidence="1" id="KW-0472">Membrane</keyword>
<evidence type="ECO:0000259" key="2">
    <source>
        <dbReference type="Pfam" id="PF22827"/>
    </source>
</evidence>
<evidence type="ECO:0000313" key="4">
    <source>
        <dbReference type="Proteomes" id="UP000306229"/>
    </source>
</evidence>
<keyword evidence="4" id="KW-1185">Reference proteome</keyword>
<dbReference type="AlphaFoldDB" id="A0A5B7TRL0"/>
<organism evidence="3 4">
    <name type="scientific">Aureibaculum algae</name>
    <dbReference type="NCBI Taxonomy" id="2584122"/>
    <lineage>
        <taxon>Bacteria</taxon>
        <taxon>Pseudomonadati</taxon>
        <taxon>Bacteroidota</taxon>
        <taxon>Flavobacteriia</taxon>
        <taxon>Flavobacteriales</taxon>
        <taxon>Flavobacteriaceae</taxon>
        <taxon>Aureibaculum</taxon>
    </lineage>
</organism>
<dbReference type="NCBIfam" id="TIGR03513">
    <property type="entry name" value="GldL_gliding"/>
    <property type="match status" value="1"/>
</dbReference>
<accession>A0A5B7TRL0</accession>
<evidence type="ECO:0000313" key="3">
    <source>
        <dbReference type="EMBL" id="QCX37813.1"/>
    </source>
</evidence>
<proteinExistence type="predicted"/>
<gene>
    <name evidence="3" type="primary">gldL</name>
    <name evidence="3" type="ORF">FF125_04945</name>
</gene>
<dbReference type="OrthoDB" id="1466660at2"/>
<protein>
    <submittedName>
        <fullName evidence="3">Gliding motility protein GldL</fullName>
    </submittedName>
</protein>
<dbReference type="InterPro" id="IPR055087">
    <property type="entry name" value="GldL-like_N"/>
</dbReference>
<dbReference type="RefSeq" id="WP_138948737.1">
    <property type="nucleotide sequence ID" value="NZ_CP040749.1"/>
</dbReference>
<evidence type="ECO:0000256" key="1">
    <source>
        <dbReference type="SAM" id="Phobius"/>
    </source>
</evidence>
<dbReference type="KEGG" id="fbe:FF125_04945"/>
<dbReference type="EMBL" id="CP040749">
    <property type="protein sequence ID" value="QCX37813.1"/>
    <property type="molecule type" value="Genomic_DNA"/>
</dbReference>
<name>A0A5B7TRL0_9FLAO</name>
<keyword evidence="1" id="KW-1133">Transmembrane helix</keyword>
<dbReference type="InterPro" id="IPR019852">
    <property type="entry name" value="Motility-assoc_prot_GldL"/>
</dbReference>
<reference evidence="3 4" key="1">
    <citation type="submission" date="2019-05" db="EMBL/GenBank/DDBJ databases">
        <title>Algicella ahnfeltiae gen. nov., sp. nov., a novel marine bacterium of the family Flavobacteriaceae isolated from a red alga.</title>
        <authorList>
            <person name="Nedashkovskaya O.I."/>
            <person name="Kukhlevskiy A.D."/>
            <person name="Kim S.-G."/>
            <person name="Zhukova N.V."/>
            <person name="Mikhailov V.V."/>
        </authorList>
    </citation>
    <scope>NUCLEOTIDE SEQUENCE [LARGE SCALE GENOMIC DNA]</scope>
    <source>
        <strain evidence="3 4">10Alg115</strain>
    </source>
</reference>
<sequence length="216" mass="22927">MAGSLKQKKIMNFVYGMGASVVLVGALFKILHFSIGPLTGGVMLTIGLLTEAVIFAFSAFEPVEEDLDWSLVYPELAGGQGQGLDRLSGDVDAESMLSSKLDTMLAEANLDSEKMDRLSTSIQNFAGAAENIAPAANSVAATSKYSEQLTLAASNMESLNSLYKVQYDSASRQSELSEAVAENTVKLKDQMESLATNLSSLNGVYGGMLSAMSNRN</sequence>
<keyword evidence="1" id="KW-0812">Transmembrane</keyword>
<dbReference type="Pfam" id="PF22827">
    <property type="entry name" value="GldL_N"/>
    <property type="match status" value="1"/>
</dbReference>
<feature type="transmembrane region" description="Helical" evidence="1">
    <location>
        <begin position="12"/>
        <end position="35"/>
    </location>
</feature>